<proteinExistence type="inferred from homology"/>
<evidence type="ECO:0000256" key="1">
    <source>
        <dbReference type="ARBA" id="ARBA00004141"/>
    </source>
</evidence>
<evidence type="ECO:0000256" key="2">
    <source>
        <dbReference type="ARBA" id="ARBA00007524"/>
    </source>
</evidence>
<evidence type="ECO:0000313" key="8">
    <source>
        <dbReference type="Proteomes" id="UP000024635"/>
    </source>
</evidence>
<comment type="caution">
    <text evidence="7">The sequence shown here is derived from an EMBL/GenBank/DDBJ whole genome shotgun (WGS) entry which is preliminary data.</text>
</comment>
<feature type="transmembrane region" description="Helical" evidence="6">
    <location>
        <begin position="53"/>
        <end position="73"/>
    </location>
</feature>
<dbReference type="OrthoDB" id="8841220at2759"/>
<comment type="similarity">
    <text evidence="2">Belongs to the TspO/BZRP family.</text>
</comment>
<dbReference type="Gene3D" id="1.20.1260.100">
    <property type="entry name" value="TspO/MBR protein"/>
    <property type="match status" value="1"/>
</dbReference>
<dbReference type="PANTHER" id="PTHR10057:SF0">
    <property type="entry name" value="TRANSLOCATOR PROTEIN"/>
    <property type="match status" value="1"/>
</dbReference>
<evidence type="ECO:0000256" key="5">
    <source>
        <dbReference type="ARBA" id="ARBA00023136"/>
    </source>
</evidence>
<dbReference type="GO" id="GO:0033013">
    <property type="term" value="P:tetrapyrrole metabolic process"/>
    <property type="evidence" value="ECO:0007669"/>
    <property type="project" value="UniProtKB-ARBA"/>
</dbReference>
<keyword evidence="8" id="KW-1185">Reference proteome</keyword>
<keyword evidence="5 6" id="KW-0472">Membrane</keyword>
<organism evidence="7 8">
    <name type="scientific">Ancylostoma ceylanicum</name>
    <dbReference type="NCBI Taxonomy" id="53326"/>
    <lineage>
        <taxon>Eukaryota</taxon>
        <taxon>Metazoa</taxon>
        <taxon>Ecdysozoa</taxon>
        <taxon>Nematoda</taxon>
        <taxon>Chromadorea</taxon>
        <taxon>Rhabditida</taxon>
        <taxon>Rhabditina</taxon>
        <taxon>Rhabditomorpha</taxon>
        <taxon>Strongyloidea</taxon>
        <taxon>Ancylostomatidae</taxon>
        <taxon>Ancylostomatinae</taxon>
        <taxon>Ancylostoma</taxon>
    </lineage>
</organism>
<dbReference type="Pfam" id="PF03073">
    <property type="entry name" value="TspO_MBR"/>
    <property type="match status" value="1"/>
</dbReference>
<dbReference type="InterPro" id="IPR038330">
    <property type="entry name" value="TspO/MBR-related_sf"/>
</dbReference>
<dbReference type="PANTHER" id="PTHR10057">
    <property type="entry name" value="PERIPHERAL-TYPE BENZODIAZEPINE RECEPTOR"/>
    <property type="match status" value="1"/>
</dbReference>
<evidence type="ECO:0000256" key="3">
    <source>
        <dbReference type="ARBA" id="ARBA00022692"/>
    </source>
</evidence>
<dbReference type="STRING" id="53326.A0A016TPU6"/>
<dbReference type="AlphaFoldDB" id="A0A016TPU6"/>
<evidence type="ECO:0008006" key="9">
    <source>
        <dbReference type="Google" id="ProtNLM"/>
    </source>
</evidence>
<accession>A0A016TPU6</accession>
<evidence type="ECO:0000313" key="7">
    <source>
        <dbReference type="EMBL" id="EYC04761.1"/>
    </source>
</evidence>
<evidence type="ECO:0000256" key="4">
    <source>
        <dbReference type="ARBA" id="ARBA00022989"/>
    </source>
</evidence>
<keyword evidence="3 6" id="KW-0812">Transmembrane</keyword>
<evidence type="ECO:0000256" key="6">
    <source>
        <dbReference type="SAM" id="Phobius"/>
    </source>
</evidence>
<comment type="subcellular location">
    <subcellularLocation>
        <location evidence="1">Membrane</location>
        <topology evidence="1">Multi-pass membrane protein</topology>
    </subcellularLocation>
</comment>
<protein>
    <recommendedName>
        <fullName evidence="9">TspO/MBR family protein</fullName>
    </recommendedName>
</protein>
<reference evidence="8" key="1">
    <citation type="journal article" date="2015" name="Nat. Genet.">
        <title>The genome and transcriptome of the zoonotic hookworm Ancylostoma ceylanicum identify infection-specific gene families.</title>
        <authorList>
            <person name="Schwarz E.M."/>
            <person name="Hu Y."/>
            <person name="Antoshechkin I."/>
            <person name="Miller M.M."/>
            <person name="Sternberg P.W."/>
            <person name="Aroian R.V."/>
        </authorList>
    </citation>
    <scope>NUCLEOTIDE SEQUENCE</scope>
    <source>
        <strain evidence="8">HY135</strain>
    </source>
</reference>
<feature type="transmembrane region" description="Helical" evidence="6">
    <location>
        <begin position="94"/>
        <end position="116"/>
    </location>
</feature>
<sequence length="210" mass="23370">MDPFRAHIVDEDMPRPFVPEGIFEERFTTTRGALEHFVEGDMPFWTSQDTRNALISTMVPAGAAVAAFAVFARDKEVVDWWTNVKKPSWAPTDVRLYSVMDILALSPLGYASYLVYKNGGGFDYTDTRLALGLYGANMALALTTIPLVKKKNLGCLWKNTALVHLTAAGAAFAFYKVCYFMSALIINIPFICVFIPVIVLLEFPGCCNYE</sequence>
<feature type="transmembrane region" description="Helical" evidence="6">
    <location>
        <begin position="181"/>
        <end position="201"/>
    </location>
</feature>
<dbReference type="InterPro" id="IPR004307">
    <property type="entry name" value="TspO_MBR"/>
</dbReference>
<dbReference type="EMBL" id="JARK01001422">
    <property type="protein sequence ID" value="EYC04761.1"/>
    <property type="molecule type" value="Genomic_DNA"/>
</dbReference>
<feature type="transmembrane region" description="Helical" evidence="6">
    <location>
        <begin position="128"/>
        <end position="148"/>
    </location>
</feature>
<dbReference type="Proteomes" id="UP000024635">
    <property type="component" value="Unassembled WGS sequence"/>
</dbReference>
<gene>
    <name evidence="7" type="primary">Acey_s0086.g1975</name>
    <name evidence="7" type="synonym">Acey-C41G7.9</name>
    <name evidence="7" type="ORF">Y032_0086g1975</name>
</gene>
<dbReference type="GO" id="GO:0005741">
    <property type="term" value="C:mitochondrial outer membrane"/>
    <property type="evidence" value="ECO:0007669"/>
    <property type="project" value="TreeGrafter"/>
</dbReference>
<keyword evidence="4 6" id="KW-1133">Transmembrane helix</keyword>
<name>A0A016TPU6_9BILA</name>